<reference evidence="1 2" key="1">
    <citation type="submission" date="2016-07" db="EMBL/GenBank/DDBJ databases">
        <title>Pervasive Adenine N6-methylation of Active Genes in Fungi.</title>
        <authorList>
            <consortium name="DOE Joint Genome Institute"/>
            <person name="Mondo S.J."/>
            <person name="Dannebaum R.O."/>
            <person name="Kuo R.C."/>
            <person name="Labutti K."/>
            <person name="Haridas S."/>
            <person name="Kuo A."/>
            <person name="Salamov A."/>
            <person name="Ahrendt S.R."/>
            <person name="Lipzen A."/>
            <person name="Sullivan W."/>
            <person name="Andreopoulos W.B."/>
            <person name="Clum A."/>
            <person name="Lindquist E."/>
            <person name="Daum C."/>
            <person name="Ramamoorthy G.K."/>
            <person name="Gryganskyi A."/>
            <person name="Culley D."/>
            <person name="Magnuson J.K."/>
            <person name="James T.Y."/>
            <person name="O'Malley M.A."/>
            <person name="Stajich J.E."/>
            <person name="Spatafora J.W."/>
            <person name="Visel A."/>
            <person name="Grigoriev I.V."/>
        </authorList>
    </citation>
    <scope>NUCLEOTIDE SEQUENCE [LARGE SCALE GENOMIC DNA]</scope>
    <source>
        <strain evidence="1 2">ATCC 12442</strain>
    </source>
</reference>
<dbReference type="EMBL" id="MCFD01000007">
    <property type="protein sequence ID" value="ORX69785.1"/>
    <property type="molecule type" value="Genomic_DNA"/>
</dbReference>
<evidence type="ECO:0000313" key="1">
    <source>
        <dbReference type="EMBL" id="ORX69785.1"/>
    </source>
</evidence>
<gene>
    <name evidence="1" type="ORF">DL89DRAFT_165826</name>
</gene>
<comment type="caution">
    <text evidence="1">The sequence shown here is derived from an EMBL/GenBank/DDBJ whole genome shotgun (WGS) entry which is preliminary data.</text>
</comment>
<dbReference type="AlphaFoldDB" id="A0A1Y1W8Q7"/>
<dbReference type="OrthoDB" id="5512410at2759"/>
<dbReference type="RefSeq" id="XP_040743473.1">
    <property type="nucleotide sequence ID" value="XM_040883728.1"/>
</dbReference>
<protein>
    <submittedName>
        <fullName evidence="1">Uncharacterized protein</fullName>
    </submittedName>
</protein>
<keyword evidence="2" id="KW-1185">Reference proteome</keyword>
<sequence>MTMLKCSDISPRQQQLLMQCYCKTMHNTYYYNYVSDEQNVVCTVGDKTTYNGNTTEICANHEKYSDCPGVNISPSTGAHITLSKVALLAVAFSSLLFM</sequence>
<evidence type="ECO:0000313" key="2">
    <source>
        <dbReference type="Proteomes" id="UP000193922"/>
    </source>
</evidence>
<dbReference type="GeneID" id="63800376"/>
<name>A0A1Y1W8Q7_9FUNG</name>
<accession>A0A1Y1W8Q7</accession>
<dbReference type="Proteomes" id="UP000193922">
    <property type="component" value="Unassembled WGS sequence"/>
</dbReference>
<proteinExistence type="predicted"/>
<organism evidence="1 2">
    <name type="scientific">Linderina pennispora</name>
    <dbReference type="NCBI Taxonomy" id="61395"/>
    <lineage>
        <taxon>Eukaryota</taxon>
        <taxon>Fungi</taxon>
        <taxon>Fungi incertae sedis</taxon>
        <taxon>Zoopagomycota</taxon>
        <taxon>Kickxellomycotina</taxon>
        <taxon>Kickxellomycetes</taxon>
        <taxon>Kickxellales</taxon>
        <taxon>Kickxellaceae</taxon>
        <taxon>Linderina</taxon>
    </lineage>
</organism>